<dbReference type="PRINTS" id="PR00035">
    <property type="entry name" value="HTHGNTR"/>
</dbReference>
<dbReference type="PROSITE" id="PS50949">
    <property type="entry name" value="HTH_GNTR"/>
    <property type="match status" value="1"/>
</dbReference>
<accession>A0A931FDW8</accession>
<comment type="caution">
    <text evidence="6">The sequence shown here is derived from an EMBL/GenBank/DDBJ whole genome shotgun (WGS) entry which is preliminary data.</text>
</comment>
<evidence type="ECO:0000256" key="3">
    <source>
        <dbReference type="ARBA" id="ARBA00023163"/>
    </source>
</evidence>
<reference evidence="6" key="1">
    <citation type="submission" date="2020-11" db="EMBL/GenBank/DDBJ databases">
        <title>Isolation and identification of active actinomycetes.</title>
        <authorList>
            <person name="Yu B."/>
        </authorList>
    </citation>
    <scope>NUCLEOTIDE SEQUENCE</scope>
    <source>
        <strain evidence="6">NEAU-YB345</strain>
    </source>
</reference>
<dbReference type="GO" id="GO:0003700">
    <property type="term" value="F:DNA-binding transcription factor activity"/>
    <property type="evidence" value="ECO:0007669"/>
    <property type="project" value="InterPro"/>
</dbReference>
<evidence type="ECO:0000256" key="1">
    <source>
        <dbReference type="ARBA" id="ARBA00023015"/>
    </source>
</evidence>
<dbReference type="Pfam" id="PF07729">
    <property type="entry name" value="FCD"/>
    <property type="match status" value="1"/>
</dbReference>
<organism evidence="6 7">
    <name type="scientific">Streptacidiphilus fuscans</name>
    <dbReference type="NCBI Taxonomy" id="2789292"/>
    <lineage>
        <taxon>Bacteria</taxon>
        <taxon>Bacillati</taxon>
        <taxon>Actinomycetota</taxon>
        <taxon>Actinomycetes</taxon>
        <taxon>Kitasatosporales</taxon>
        <taxon>Streptomycetaceae</taxon>
        <taxon>Streptacidiphilus</taxon>
    </lineage>
</organism>
<dbReference type="Gene3D" id="1.20.120.530">
    <property type="entry name" value="GntR ligand-binding domain-like"/>
    <property type="match status" value="1"/>
</dbReference>
<evidence type="ECO:0000313" key="6">
    <source>
        <dbReference type="EMBL" id="MBF9068570.1"/>
    </source>
</evidence>
<dbReference type="AlphaFoldDB" id="A0A931FDW8"/>
<dbReference type="SUPFAM" id="SSF46785">
    <property type="entry name" value="Winged helix' DNA-binding domain"/>
    <property type="match status" value="1"/>
</dbReference>
<dbReference type="InterPro" id="IPR036388">
    <property type="entry name" value="WH-like_DNA-bd_sf"/>
</dbReference>
<dbReference type="CDD" id="cd07377">
    <property type="entry name" value="WHTH_GntR"/>
    <property type="match status" value="1"/>
</dbReference>
<sequence>MIENDVSADAAVGSAAGASVVDAYAAVLRPVRSGNTFEETVQKVLQLVRLGLVPVGERLPPERELAERLQISRVTLREALKVLQDAGVLEVRRGRYGGAFVRQPVAASAAEGDGEQLRRRAEELGDQLEDTLLFREVLEVGAAELCAARRPTGAEAELLRELLTATGAASLDEYRRIDTRLHLAVAELSGSPSVAAHYATVRATVNELLDCIPLLPPNLDHSQRQHEQLVEAILAGDQDGARAAMREHLAGTAALLRGFLA</sequence>
<dbReference type="PANTHER" id="PTHR43537:SF24">
    <property type="entry name" value="GLUCONATE OPERON TRANSCRIPTIONAL REPRESSOR"/>
    <property type="match status" value="1"/>
</dbReference>
<dbReference type="Pfam" id="PF00392">
    <property type="entry name" value="GntR"/>
    <property type="match status" value="1"/>
</dbReference>
<evidence type="ECO:0000259" key="5">
    <source>
        <dbReference type="PROSITE" id="PS50949"/>
    </source>
</evidence>
<dbReference type="SMART" id="SM00895">
    <property type="entry name" value="FCD"/>
    <property type="match status" value="1"/>
</dbReference>
<keyword evidence="3" id="KW-0804">Transcription</keyword>
<dbReference type="RefSeq" id="WP_196193747.1">
    <property type="nucleotide sequence ID" value="NZ_JADPRT010000004.1"/>
</dbReference>
<evidence type="ECO:0000313" key="7">
    <source>
        <dbReference type="Proteomes" id="UP000657385"/>
    </source>
</evidence>
<keyword evidence="4" id="KW-0175">Coiled coil</keyword>
<dbReference type="PANTHER" id="PTHR43537">
    <property type="entry name" value="TRANSCRIPTIONAL REGULATOR, GNTR FAMILY"/>
    <property type="match status" value="1"/>
</dbReference>
<dbReference type="EMBL" id="JADPRT010000004">
    <property type="protein sequence ID" value="MBF9068570.1"/>
    <property type="molecule type" value="Genomic_DNA"/>
</dbReference>
<dbReference type="SMART" id="SM00345">
    <property type="entry name" value="HTH_GNTR"/>
    <property type="match status" value="1"/>
</dbReference>
<evidence type="ECO:0000256" key="4">
    <source>
        <dbReference type="SAM" id="Coils"/>
    </source>
</evidence>
<protein>
    <submittedName>
        <fullName evidence="6">FadR family transcriptional regulator</fullName>
    </submittedName>
</protein>
<dbReference type="Gene3D" id="1.10.10.10">
    <property type="entry name" value="Winged helix-like DNA-binding domain superfamily/Winged helix DNA-binding domain"/>
    <property type="match status" value="1"/>
</dbReference>
<name>A0A931FDW8_9ACTN</name>
<keyword evidence="1" id="KW-0805">Transcription regulation</keyword>
<dbReference type="InterPro" id="IPR011711">
    <property type="entry name" value="GntR_C"/>
</dbReference>
<dbReference type="InterPro" id="IPR036390">
    <property type="entry name" value="WH_DNA-bd_sf"/>
</dbReference>
<dbReference type="InterPro" id="IPR008920">
    <property type="entry name" value="TF_FadR/GntR_C"/>
</dbReference>
<dbReference type="InterPro" id="IPR000524">
    <property type="entry name" value="Tscrpt_reg_HTH_GntR"/>
</dbReference>
<dbReference type="Proteomes" id="UP000657385">
    <property type="component" value="Unassembled WGS sequence"/>
</dbReference>
<keyword evidence="2" id="KW-0238">DNA-binding</keyword>
<keyword evidence="7" id="KW-1185">Reference proteome</keyword>
<dbReference type="GO" id="GO:0003677">
    <property type="term" value="F:DNA binding"/>
    <property type="evidence" value="ECO:0007669"/>
    <property type="project" value="UniProtKB-KW"/>
</dbReference>
<dbReference type="SUPFAM" id="SSF48008">
    <property type="entry name" value="GntR ligand-binding domain-like"/>
    <property type="match status" value="1"/>
</dbReference>
<gene>
    <name evidence="6" type="ORF">I2501_11060</name>
</gene>
<feature type="coiled-coil region" evidence="4">
    <location>
        <begin position="66"/>
        <end position="127"/>
    </location>
</feature>
<evidence type="ECO:0000256" key="2">
    <source>
        <dbReference type="ARBA" id="ARBA00023125"/>
    </source>
</evidence>
<feature type="domain" description="HTH gntR-type" evidence="5">
    <location>
        <begin position="34"/>
        <end position="104"/>
    </location>
</feature>
<proteinExistence type="predicted"/>